<dbReference type="Gene3D" id="1.10.3260.10">
    <property type="entry name" value="DNA ligase, ATP-dependent, N-terminal domain"/>
    <property type="match status" value="1"/>
</dbReference>
<dbReference type="GO" id="GO:0005524">
    <property type="term" value="F:ATP binding"/>
    <property type="evidence" value="ECO:0007669"/>
    <property type="project" value="UniProtKB-KW"/>
</dbReference>
<feature type="domain" description="ATP-dependent DNA ligase family profile" evidence="12">
    <location>
        <begin position="539"/>
        <end position="717"/>
    </location>
</feature>
<dbReference type="Proteomes" id="UP000623687">
    <property type="component" value="Unassembled WGS sequence"/>
</dbReference>
<dbReference type="AlphaFoldDB" id="A0A8H7DUA7"/>
<evidence type="ECO:0000256" key="3">
    <source>
        <dbReference type="ARBA" id="ARBA00022598"/>
    </source>
</evidence>
<dbReference type="SUPFAM" id="SSF50249">
    <property type="entry name" value="Nucleic acid-binding proteins"/>
    <property type="match status" value="1"/>
</dbReference>
<dbReference type="CDD" id="cd07969">
    <property type="entry name" value="OBF_DNA_ligase_I"/>
    <property type="match status" value="1"/>
</dbReference>
<dbReference type="InterPro" id="IPR050191">
    <property type="entry name" value="ATP-dep_DNA_ligase"/>
</dbReference>
<dbReference type="GO" id="GO:0006310">
    <property type="term" value="P:DNA recombination"/>
    <property type="evidence" value="ECO:0007669"/>
    <property type="project" value="UniProtKB-KW"/>
</dbReference>
<keyword evidence="9" id="KW-0227">DNA damage</keyword>
<dbReference type="InterPro" id="IPR036599">
    <property type="entry name" value="DNA_ligase_N_sf"/>
</dbReference>
<dbReference type="Gene3D" id="3.30.470.30">
    <property type="entry name" value="DNA ligase/mRNA capping enzyme"/>
    <property type="match status" value="1"/>
</dbReference>
<evidence type="ECO:0000256" key="6">
    <source>
        <dbReference type="ARBA" id="ARBA00022840"/>
    </source>
</evidence>
<feature type="compositionally biased region" description="Basic and acidic residues" evidence="11">
    <location>
        <begin position="60"/>
        <end position="72"/>
    </location>
</feature>
<evidence type="ECO:0000256" key="4">
    <source>
        <dbReference type="ARBA" id="ARBA00022705"/>
    </source>
</evidence>
<dbReference type="VEuPathDB" id="FungiDB:PC9H_007489"/>
<dbReference type="InterPro" id="IPR012308">
    <property type="entry name" value="DNA_ligase_ATP-dep_N"/>
</dbReference>
<dbReference type="PROSITE" id="PS00697">
    <property type="entry name" value="DNA_LIGASE_A1"/>
    <property type="match status" value="1"/>
</dbReference>
<keyword evidence="7" id="KW-0539">Nucleus</keyword>
<dbReference type="InterPro" id="IPR012310">
    <property type="entry name" value="DNA_ligase_ATP-dep_cent"/>
</dbReference>
<keyword evidence="3 9" id="KW-0436">Ligase</keyword>
<evidence type="ECO:0000256" key="9">
    <source>
        <dbReference type="RuleBase" id="RU000617"/>
    </source>
</evidence>
<keyword evidence="4" id="KW-0235">DNA replication</keyword>
<reference evidence="13" key="1">
    <citation type="submission" date="2019-07" db="EMBL/GenBank/DDBJ databases">
        <authorList>
            <person name="Palmer J.M."/>
        </authorList>
    </citation>
    <scope>NUCLEOTIDE SEQUENCE</scope>
    <source>
        <strain evidence="13">PC9</strain>
    </source>
</reference>
<evidence type="ECO:0000259" key="12">
    <source>
        <dbReference type="PROSITE" id="PS50160"/>
    </source>
</evidence>
<keyword evidence="9" id="KW-0233">DNA recombination</keyword>
<name>A0A8H7DUA7_PLEOS</name>
<dbReference type="GO" id="GO:0006281">
    <property type="term" value="P:DNA repair"/>
    <property type="evidence" value="ECO:0007669"/>
    <property type="project" value="UniProtKB-KW"/>
</dbReference>
<sequence>MVVQQRLYLEGSESEHSIINVEEIGLWRVSRTQSQEEKGLIAADQSRLDLYFSSPTNGHPGREGTDHKKEPQLRLAKPGEGPHNTEIIDVDLLDEDALPTVASGSSPAPARPPSSPRRTLNVNVPEIAVSDIEYSTLTTDSSTFRSETPQLQAGHAVPYSFLAHALSELSSTRSRISILNILTNAIRVIIEYHSPSLLPAIYLLSNTLSPPYSPVELGLGPSVISKAIQHVSGLSSGALKRLYTSTGDVGDVAFQAKSKVRTLVPHPSLTASMVYSTLLQISKCAGQGAAAKKQGLVERLLVSAKGEEVRYLVRTLSQNLRVGAVRTSIFIALARAMVLVKPSSTLYSSEHCIDPTLLKRVDLDKKNKKANTVKDMVKEKFKAAEGLIRRVYAQHPSYDDIINALLESGLEGLSAKVPLTVGIPLHPTLGSPARSLSEVYTLLNGREFTAEYKYDGQRAQIHASKQVDDTVNVHIFSRHLEDMTTKYPDIIALVEVFFSTRPDLRSFIMDSEVVAINPHNGSLKTFQELSYRARKDVLIKDVGVQVGVFAFDLMFLDGEILLSRPLRERRTLLRLNFAPCTPQEQSVARFDHVTSCESNSGKENVEEFWEKAIESRCEGLMIKVRSVTVQFFSLSNNPVWGTQVLDNEGQPDVSVQTRRKPLPATYEPDKRTTAWLKLKKDYVDGLGDSLDLIPIGAWHGNGRKAAWWSPILLGVWDAESGRAVAVCKCMSGFSDQFYKELTERYKIHEQSSVCSNRPTWACDMGGYRPHVYFKPQEVWEIRGADITISPTSVAALGLANPSRGLSLRFPRFIKVSEDKGVMQASTPQFLADLWRKQDDRGLEGVDDGLIDVDLSDDIAESEEESDDCNS</sequence>
<dbReference type="Pfam" id="PF04679">
    <property type="entry name" value="DNA_ligase_A_C"/>
    <property type="match status" value="1"/>
</dbReference>
<dbReference type="Gene3D" id="3.30.1490.70">
    <property type="match status" value="1"/>
</dbReference>
<dbReference type="FunFam" id="3.30.470.30:FF:000002">
    <property type="entry name" value="DNA ligase"/>
    <property type="match status" value="1"/>
</dbReference>
<dbReference type="OrthoDB" id="206088at2759"/>
<comment type="catalytic activity">
    <reaction evidence="8 9">
        <text>ATP + (deoxyribonucleotide)n-3'-hydroxyl + 5'-phospho-(deoxyribonucleotide)m = (deoxyribonucleotide)n+m + AMP + diphosphate.</text>
        <dbReference type="EC" id="6.5.1.1"/>
    </reaction>
</comment>
<evidence type="ECO:0000313" key="13">
    <source>
        <dbReference type="EMBL" id="KAF7428268.1"/>
    </source>
</evidence>
<keyword evidence="14" id="KW-1185">Reference proteome</keyword>
<keyword evidence="5 9" id="KW-0547">Nucleotide-binding</keyword>
<dbReference type="EC" id="6.5.1.1" evidence="9"/>
<evidence type="ECO:0000256" key="11">
    <source>
        <dbReference type="SAM" id="MobiDB-lite"/>
    </source>
</evidence>
<dbReference type="PROSITE" id="PS50160">
    <property type="entry name" value="DNA_LIGASE_A3"/>
    <property type="match status" value="1"/>
</dbReference>
<comment type="caution">
    <text evidence="13">The sequence shown here is derived from an EMBL/GenBank/DDBJ whole genome shotgun (WGS) entry which is preliminary data.</text>
</comment>
<dbReference type="CDD" id="cd07900">
    <property type="entry name" value="Adenylation_DNA_ligase_I_Euk"/>
    <property type="match status" value="1"/>
</dbReference>
<evidence type="ECO:0000256" key="8">
    <source>
        <dbReference type="ARBA" id="ARBA00034003"/>
    </source>
</evidence>
<dbReference type="GO" id="GO:0006273">
    <property type="term" value="P:lagging strand elongation"/>
    <property type="evidence" value="ECO:0007669"/>
    <property type="project" value="TreeGrafter"/>
</dbReference>
<keyword evidence="9" id="KW-0234">DNA repair</keyword>
<dbReference type="InterPro" id="IPR000977">
    <property type="entry name" value="DNA_ligase_ATP-dep"/>
</dbReference>
<dbReference type="PANTHER" id="PTHR45674:SF9">
    <property type="entry name" value="DNA LIGASE 3"/>
    <property type="match status" value="1"/>
</dbReference>
<gene>
    <name evidence="13" type="ORF">PC9H_007489</name>
</gene>
<keyword evidence="6 9" id="KW-0067">ATP-binding</keyword>
<feature type="region of interest" description="Disordered" evidence="11">
    <location>
        <begin position="99"/>
        <end position="119"/>
    </location>
</feature>
<dbReference type="SUPFAM" id="SSF56091">
    <property type="entry name" value="DNA ligase/mRNA capping enzyme, catalytic domain"/>
    <property type="match status" value="1"/>
</dbReference>
<dbReference type="InterPro" id="IPR012309">
    <property type="entry name" value="DNA_ligase_ATP-dep_C"/>
</dbReference>
<evidence type="ECO:0000256" key="2">
    <source>
        <dbReference type="ARBA" id="ARBA00007572"/>
    </source>
</evidence>
<accession>A0A8H7DUA7</accession>
<evidence type="ECO:0000256" key="10">
    <source>
        <dbReference type="RuleBase" id="RU004196"/>
    </source>
</evidence>
<protein>
    <recommendedName>
        <fullName evidence="9">DNA ligase</fullName>
        <ecNumber evidence="9">6.5.1.1</ecNumber>
    </recommendedName>
</protein>
<evidence type="ECO:0000256" key="5">
    <source>
        <dbReference type="ARBA" id="ARBA00022741"/>
    </source>
</evidence>
<dbReference type="PANTHER" id="PTHR45674">
    <property type="entry name" value="DNA LIGASE 1/3 FAMILY MEMBER"/>
    <property type="match status" value="1"/>
</dbReference>
<dbReference type="Gene3D" id="2.40.50.140">
    <property type="entry name" value="Nucleic acid-binding proteins"/>
    <property type="match status" value="1"/>
</dbReference>
<dbReference type="Pfam" id="PF04675">
    <property type="entry name" value="DNA_ligase_A_N"/>
    <property type="match status" value="1"/>
</dbReference>
<dbReference type="InterPro" id="IPR016059">
    <property type="entry name" value="DNA_ligase_ATP-dep_CS"/>
</dbReference>
<evidence type="ECO:0000256" key="1">
    <source>
        <dbReference type="ARBA" id="ARBA00004123"/>
    </source>
</evidence>
<organism evidence="13 14">
    <name type="scientific">Pleurotus ostreatus</name>
    <name type="common">Oyster mushroom</name>
    <name type="synonym">White-rot fungus</name>
    <dbReference type="NCBI Taxonomy" id="5322"/>
    <lineage>
        <taxon>Eukaryota</taxon>
        <taxon>Fungi</taxon>
        <taxon>Dikarya</taxon>
        <taxon>Basidiomycota</taxon>
        <taxon>Agaricomycotina</taxon>
        <taxon>Agaricomycetes</taxon>
        <taxon>Agaricomycetidae</taxon>
        <taxon>Agaricales</taxon>
        <taxon>Pleurotineae</taxon>
        <taxon>Pleurotaceae</taxon>
        <taxon>Pleurotus</taxon>
    </lineage>
</organism>
<dbReference type="Pfam" id="PF01068">
    <property type="entry name" value="DNA_ligase_A_M"/>
    <property type="match status" value="1"/>
</dbReference>
<dbReference type="GO" id="GO:0005634">
    <property type="term" value="C:nucleus"/>
    <property type="evidence" value="ECO:0007669"/>
    <property type="project" value="UniProtKB-SubCell"/>
</dbReference>
<dbReference type="GO" id="GO:0071897">
    <property type="term" value="P:DNA biosynthetic process"/>
    <property type="evidence" value="ECO:0007669"/>
    <property type="project" value="InterPro"/>
</dbReference>
<dbReference type="SUPFAM" id="SSF117018">
    <property type="entry name" value="ATP-dependent DNA ligase DNA-binding domain"/>
    <property type="match status" value="1"/>
</dbReference>
<dbReference type="InterPro" id="IPR012340">
    <property type="entry name" value="NA-bd_OB-fold"/>
</dbReference>
<dbReference type="GeneID" id="59377307"/>
<evidence type="ECO:0000256" key="7">
    <source>
        <dbReference type="ARBA" id="ARBA00023242"/>
    </source>
</evidence>
<dbReference type="NCBIfam" id="TIGR00574">
    <property type="entry name" value="dnl1"/>
    <property type="match status" value="1"/>
</dbReference>
<feature type="region of interest" description="Disordered" evidence="11">
    <location>
        <begin position="51"/>
        <end position="84"/>
    </location>
</feature>
<proteinExistence type="inferred from homology"/>
<dbReference type="GO" id="GO:0003910">
    <property type="term" value="F:DNA ligase (ATP) activity"/>
    <property type="evidence" value="ECO:0007669"/>
    <property type="project" value="UniProtKB-EC"/>
</dbReference>
<dbReference type="GO" id="GO:0003677">
    <property type="term" value="F:DNA binding"/>
    <property type="evidence" value="ECO:0007669"/>
    <property type="project" value="InterPro"/>
</dbReference>
<comment type="subcellular location">
    <subcellularLocation>
        <location evidence="1">Nucleus</location>
    </subcellularLocation>
</comment>
<dbReference type="RefSeq" id="XP_036630640.1">
    <property type="nucleotide sequence ID" value="XM_036777020.1"/>
</dbReference>
<comment type="similarity">
    <text evidence="2 10">Belongs to the ATP-dependent DNA ligase family.</text>
</comment>
<evidence type="ECO:0000313" key="14">
    <source>
        <dbReference type="Proteomes" id="UP000623687"/>
    </source>
</evidence>
<dbReference type="EMBL" id="JACETU010000005">
    <property type="protein sequence ID" value="KAF7428268.1"/>
    <property type="molecule type" value="Genomic_DNA"/>
</dbReference>